<keyword evidence="3" id="KW-0328">Glycosyltransferase</keyword>
<proteinExistence type="predicted"/>
<keyword evidence="7" id="KW-0472">Membrane</keyword>
<keyword evidence="6" id="KW-1133">Transmembrane helix</keyword>
<dbReference type="EMBL" id="JAATOP010000005">
    <property type="protein sequence ID" value="NIY72519.1"/>
    <property type="molecule type" value="Genomic_DNA"/>
</dbReference>
<dbReference type="RefSeq" id="WP_167637908.1">
    <property type="nucleotide sequence ID" value="NZ_JAATOP010000005.1"/>
</dbReference>
<keyword evidence="5" id="KW-0812">Transmembrane</keyword>
<evidence type="ECO:0000256" key="1">
    <source>
        <dbReference type="ARBA" id="ARBA00004167"/>
    </source>
</evidence>
<reference evidence="9 10" key="1">
    <citation type="submission" date="2020-03" db="EMBL/GenBank/DDBJ databases">
        <title>Bacterial isolates of synthetic phycosphere.</title>
        <authorList>
            <person name="Fu H."/>
            <person name="Moran M.A."/>
        </authorList>
    </citation>
    <scope>NUCLEOTIDE SEQUENCE [LARGE SCALE GENOMIC DNA]</scope>
    <source>
        <strain evidence="9 10">HF1</strain>
    </source>
</reference>
<dbReference type="InterPro" id="IPR038578">
    <property type="entry name" value="GT29-like_sf"/>
</dbReference>
<evidence type="ECO:0000313" key="9">
    <source>
        <dbReference type="EMBL" id="NIY72519.1"/>
    </source>
</evidence>
<evidence type="ECO:0000256" key="7">
    <source>
        <dbReference type="ARBA" id="ARBA00023136"/>
    </source>
</evidence>
<evidence type="ECO:0000256" key="5">
    <source>
        <dbReference type="ARBA" id="ARBA00022692"/>
    </source>
</evidence>
<dbReference type="Gene3D" id="3.90.1480.20">
    <property type="entry name" value="Glycosyl transferase family 29"/>
    <property type="match status" value="1"/>
</dbReference>
<evidence type="ECO:0000256" key="4">
    <source>
        <dbReference type="ARBA" id="ARBA00022679"/>
    </source>
</evidence>
<accession>A0ABX0W014</accession>
<comment type="subcellular location">
    <subcellularLocation>
        <location evidence="2">Endomembrane system</location>
    </subcellularLocation>
    <subcellularLocation>
        <location evidence="1">Membrane</location>
        <topology evidence="1">Single-pass membrane protein</topology>
    </subcellularLocation>
</comment>
<gene>
    <name evidence="9" type="ORF">HCZ30_08725</name>
</gene>
<organism evidence="9 10">
    <name type="scientific">Marivivens donghaensis</name>
    <dbReference type="NCBI Taxonomy" id="1699413"/>
    <lineage>
        <taxon>Bacteria</taxon>
        <taxon>Pseudomonadati</taxon>
        <taxon>Pseudomonadota</taxon>
        <taxon>Alphaproteobacteria</taxon>
        <taxon>Rhodobacterales</taxon>
        <taxon>Paracoccaceae</taxon>
        <taxon>Marivivens group</taxon>
        <taxon>Marivivens</taxon>
    </lineage>
</organism>
<keyword evidence="10" id="KW-1185">Reference proteome</keyword>
<comment type="caution">
    <text evidence="9">The sequence shown here is derived from an EMBL/GenBank/DDBJ whole genome shotgun (WGS) entry which is preliminary data.</text>
</comment>
<evidence type="ECO:0000256" key="3">
    <source>
        <dbReference type="ARBA" id="ARBA00022676"/>
    </source>
</evidence>
<evidence type="ECO:0000256" key="6">
    <source>
        <dbReference type="ARBA" id="ARBA00022989"/>
    </source>
</evidence>
<name>A0ABX0W014_9RHOB</name>
<evidence type="ECO:0000256" key="8">
    <source>
        <dbReference type="ARBA" id="ARBA00023180"/>
    </source>
</evidence>
<sequence>MSKLSAWPRRYLWQAPRGWVLKLTGNSDARMRDAIAGKSVCIVGNAKSLLATDFGAEIDAHDVIIRLNKGFVTTPAAQGTRTDMVGLTPELTEAETAEKFQPRYFLMLIPKMRHYRFYGRQNVRNTLFYRFRDWLDDRNLIGRRPSSGFMAISWMVRLGAAKSITLYGFDFGATPTYYNPDGYKTPHNYDREREIVLGWEKEGRIRIVRPA</sequence>
<keyword evidence="8" id="KW-0325">Glycoprotein</keyword>
<evidence type="ECO:0000256" key="2">
    <source>
        <dbReference type="ARBA" id="ARBA00004308"/>
    </source>
</evidence>
<evidence type="ECO:0008006" key="11">
    <source>
        <dbReference type="Google" id="ProtNLM"/>
    </source>
</evidence>
<dbReference type="InterPro" id="IPR001675">
    <property type="entry name" value="Glyco_trans_29"/>
</dbReference>
<keyword evidence="4" id="KW-0808">Transferase</keyword>
<dbReference type="Pfam" id="PF00777">
    <property type="entry name" value="Glyco_transf_29"/>
    <property type="match status" value="1"/>
</dbReference>
<protein>
    <recommendedName>
        <fullName evidence="11">Glycosyltransferase family 29 (Sialyltransferase)</fullName>
    </recommendedName>
</protein>
<evidence type="ECO:0000313" key="10">
    <source>
        <dbReference type="Proteomes" id="UP000709466"/>
    </source>
</evidence>
<dbReference type="Proteomes" id="UP000709466">
    <property type="component" value="Unassembled WGS sequence"/>
</dbReference>